<reference evidence="3 4" key="1">
    <citation type="submission" date="2017-06" db="EMBL/GenBank/DDBJ databases">
        <title>Complete genome sequence of Paenibacillus donghaensis KCTC 13049T isolated from East Sea sediment, South Korea.</title>
        <authorList>
            <person name="Jung B.K."/>
            <person name="Hong S.-J."/>
            <person name="Shin J.-H."/>
        </authorList>
    </citation>
    <scope>NUCLEOTIDE SEQUENCE [LARGE SCALE GENOMIC DNA]</scope>
    <source>
        <strain evidence="3 4">KCTC 13049</strain>
    </source>
</reference>
<keyword evidence="3" id="KW-0378">Hydrolase</keyword>
<dbReference type="PANTHER" id="PTHR43569:SF2">
    <property type="entry name" value="AMIDOHYDROLASE-RELATED DOMAIN-CONTAINING PROTEIN"/>
    <property type="match status" value="1"/>
</dbReference>
<gene>
    <name evidence="3" type="ORF">B9T62_26555</name>
</gene>
<dbReference type="KEGG" id="pdh:B9T62_26555"/>
<proteinExistence type="inferred from homology"/>
<accession>A0A2Z2KTD2</accession>
<comment type="similarity">
    <text evidence="1">Belongs to the metallo-dependent hydrolases superfamily.</text>
</comment>
<evidence type="ECO:0000259" key="2">
    <source>
        <dbReference type="Pfam" id="PF04909"/>
    </source>
</evidence>
<name>A0A2Z2KTD2_9BACL</name>
<dbReference type="Proteomes" id="UP000249890">
    <property type="component" value="Chromosome"/>
</dbReference>
<dbReference type="AlphaFoldDB" id="A0A2Z2KTD2"/>
<dbReference type="EMBL" id="CP021780">
    <property type="protein sequence ID" value="ASA24031.1"/>
    <property type="molecule type" value="Genomic_DNA"/>
</dbReference>
<evidence type="ECO:0000313" key="3">
    <source>
        <dbReference type="EMBL" id="ASA24031.1"/>
    </source>
</evidence>
<dbReference type="InterPro" id="IPR052350">
    <property type="entry name" value="Metallo-dep_Lactonases"/>
</dbReference>
<sequence length="278" mass="31530">MRIDSHQHYWKIERGDYGWITPKLPVLHRDFGPGQLEPHLMRHQLDGSIVVQAAPTLAETDYILSLSGQSEQILGVVGYLDPADPACREHYAAMAAHPKLVGIRVMIQEMEQAGELLQPPIMEAFHWLAHEQINVDLLVVADQLPQLLKLLEQVPHLRGVIDHIAKPDIAAGRLEPWGEQLRLLAGYPNVYCKLSGMVTEAVHQHWSTEDFRPYITQVLDCFGPRRVLFGSDWPVCLLSASYDEVVGVLEACLPEGYTEEDRERLFGRNAAEFYRLRV</sequence>
<protein>
    <submittedName>
        <fullName evidence="3">Amidohydrolase</fullName>
    </submittedName>
</protein>
<dbReference type="Gene3D" id="3.20.20.140">
    <property type="entry name" value="Metal-dependent hydrolases"/>
    <property type="match status" value="1"/>
</dbReference>
<dbReference type="InterPro" id="IPR006680">
    <property type="entry name" value="Amidohydro-rel"/>
</dbReference>
<evidence type="ECO:0000313" key="4">
    <source>
        <dbReference type="Proteomes" id="UP000249890"/>
    </source>
</evidence>
<dbReference type="PANTHER" id="PTHR43569">
    <property type="entry name" value="AMIDOHYDROLASE"/>
    <property type="match status" value="1"/>
</dbReference>
<evidence type="ECO:0000256" key="1">
    <source>
        <dbReference type="ARBA" id="ARBA00038310"/>
    </source>
</evidence>
<keyword evidence="4" id="KW-1185">Reference proteome</keyword>
<organism evidence="3 4">
    <name type="scientific">Paenibacillus donghaensis</name>
    <dbReference type="NCBI Taxonomy" id="414771"/>
    <lineage>
        <taxon>Bacteria</taxon>
        <taxon>Bacillati</taxon>
        <taxon>Bacillota</taxon>
        <taxon>Bacilli</taxon>
        <taxon>Bacillales</taxon>
        <taxon>Paenibacillaceae</taxon>
        <taxon>Paenibacillus</taxon>
    </lineage>
</organism>
<dbReference type="SUPFAM" id="SSF51556">
    <property type="entry name" value="Metallo-dependent hydrolases"/>
    <property type="match status" value="1"/>
</dbReference>
<feature type="domain" description="Amidohydrolase-related" evidence="2">
    <location>
        <begin position="3"/>
        <end position="276"/>
    </location>
</feature>
<dbReference type="InterPro" id="IPR032466">
    <property type="entry name" value="Metal_Hydrolase"/>
</dbReference>
<dbReference type="Pfam" id="PF04909">
    <property type="entry name" value="Amidohydro_2"/>
    <property type="match status" value="1"/>
</dbReference>
<dbReference type="GO" id="GO:0016787">
    <property type="term" value="F:hydrolase activity"/>
    <property type="evidence" value="ECO:0007669"/>
    <property type="project" value="UniProtKB-KW"/>
</dbReference>
<dbReference type="RefSeq" id="WP_087918014.1">
    <property type="nucleotide sequence ID" value="NZ_CP021780.1"/>
</dbReference>
<dbReference type="OrthoDB" id="5450317at2"/>